<accession>A0A8T0EJB1</accession>
<reference evidence="1" key="1">
    <citation type="journal article" date="2020" name="bioRxiv">
        <title>Chromosome-level reference genome of the European wasp spider Argiope bruennichi: a resource for studies on range expansion and evolutionary adaptation.</title>
        <authorList>
            <person name="Sheffer M.M."/>
            <person name="Hoppe A."/>
            <person name="Krehenwinkel H."/>
            <person name="Uhl G."/>
            <person name="Kuss A.W."/>
            <person name="Jensen L."/>
            <person name="Jensen C."/>
            <person name="Gillespie R.G."/>
            <person name="Hoff K.J."/>
            <person name="Prost S."/>
        </authorList>
    </citation>
    <scope>NUCLEOTIDE SEQUENCE</scope>
</reference>
<organism evidence="1 2">
    <name type="scientific">Argiope bruennichi</name>
    <name type="common">Wasp spider</name>
    <name type="synonym">Aranea bruennichi</name>
    <dbReference type="NCBI Taxonomy" id="94029"/>
    <lineage>
        <taxon>Eukaryota</taxon>
        <taxon>Metazoa</taxon>
        <taxon>Ecdysozoa</taxon>
        <taxon>Arthropoda</taxon>
        <taxon>Chelicerata</taxon>
        <taxon>Arachnida</taxon>
        <taxon>Araneae</taxon>
        <taxon>Araneomorphae</taxon>
        <taxon>Entelegynae</taxon>
        <taxon>Araneoidea</taxon>
        <taxon>Araneidae</taxon>
        <taxon>Argiope</taxon>
    </lineage>
</organism>
<proteinExistence type="predicted"/>
<dbReference type="EMBL" id="JABXBU010002228">
    <property type="protein sequence ID" value="KAF8771965.1"/>
    <property type="molecule type" value="Genomic_DNA"/>
</dbReference>
<name>A0A8T0EJB1_ARGBR</name>
<gene>
    <name evidence="1" type="ORF">HNY73_019319</name>
</gene>
<evidence type="ECO:0000313" key="1">
    <source>
        <dbReference type="EMBL" id="KAF8771965.1"/>
    </source>
</evidence>
<reference evidence="1" key="2">
    <citation type="submission" date="2020-06" db="EMBL/GenBank/DDBJ databases">
        <authorList>
            <person name="Sheffer M."/>
        </authorList>
    </citation>
    <scope>NUCLEOTIDE SEQUENCE</scope>
</reference>
<comment type="caution">
    <text evidence="1">The sequence shown here is derived from an EMBL/GenBank/DDBJ whole genome shotgun (WGS) entry which is preliminary data.</text>
</comment>
<keyword evidence="2" id="KW-1185">Reference proteome</keyword>
<sequence length="89" mass="10032">MTDIRIGSGLKEKKRQQNVLPLRNGPISIHSKAVILFLLGAEVELSESIEYTRDASIGSSITKWMLADEIRFLRRLSLALCEMDLISLM</sequence>
<protein>
    <submittedName>
        <fullName evidence="1">Uncharacterized protein</fullName>
    </submittedName>
</protein>
<evidence type="ECO:0000313" key="2">
    <source>
        <dbReference type="Proteomes" id="UP000807504"/>
    </source>
</evidence>
<dbReference type="AlphaFoldDB" id="A0A8T0EJB1"/>
<dbReference type="Proteomes" id="UP000807504">
    <property type="component" value="Unassembled WGS sequence"/>
</dbReference>